<dbReference type="Proteomes" id="UP000265541">
    <property type="component" value="Unassembled WGS sequence"/>
</dbReference>
<dbReference type="PANTHER" id="PTHR48043:SF145">
    <property type="entry name" value="FI06409P-RELATED"/>
    <property type="match status" value="1"/>
</dbReference>
<evidence type="ECO:0000313" key="5">
    <source>
        <dbReference type="Proteomes" id="UP000265541"/>
    </source>
</evidence>
<keyword evidence="3 4" id="KW-0808">Transferase</keyword>
<gene>
    <name evidence="4" type="ORF">BUZ14_07120</name>
</gene>
<evidence type="ECO:0000256" key="3">
    <source>
        <dbReference type="ARBA" id="ARBA00022679"/>
    </source>
</evidence>
<protein>
    <submittedName>
        <fullName evidence="4">Glycosyl transferase</fullName>
    </submittedName>
</protein>
<keyword evidence="2" id="KW-0328">Glycosyltransferase</keyword>
<sequence>MARVLFINPGPSGHINPTAALCKELVARGEEVVYYASDQFQDKLSDTGVEIRTFNTDEMIEAFREFGKDNLYQIVNGLLNTVDMMLPRLIEETKDEHYDYMIYDSMFGCGRLLAQKLNIPAISSVTSFAHNKDTFDQFLNAVAATIDSEDIAKSDAHFETLRKQIEAKYNVSVPNRFEVMYNPGDLHLSYIMKHFQLDYPSFDNPQFYFAGPSVLEPSDSGFMDELDTSRPIIYISLGTVFNQNIPFFNKCFTALKDIDATVVVSIGHVNSVEDFSDVPSNFVIKSTVPQVELLQHTSLFLTHAGMNSTNESMKMGVPMLAFPQSADQPVVSKQIEDLGLGQRLNSETMTSDELQQTVYTMLENLDKYKANIANIKEQQHSEKPGYILAADRIFEFRNAFCPQL</sequence>
<dbReference type="SUPFAM" id="SSF53756">
    <property type="entry name" value="UDP-Glycosyltransferase/glycogen phosphorylase"/>
    <property type="match status" value="1"/>
</dbReference>
<dbReference type="AlphaFoldDB" id="A0A3A0VR93"/>
<dbReference type="OrthoDB" id="6620093at2"/>
<dbReference type="GO" id="GO:0016758">
    <property type="term" value="F:hexosyltransferase activity"/>
    <property type="evidence" value="ECO:0007669"/>
    <property type="project" value="InterPro"/>
</dbReference>
<reference evidence="4 5" key="1">
    <citation type="journal article" date="2016" name="Front. Microbiol.">
        <title>Comprehensive Phylogenetic Analysis of Bovine Non-aureus Staphylococci Species Based on Whole-Genome Sequencing.</title>
        <authorList>
            <person name="Naushad S."/>
            <person name="Barkema H.W."/>
            <person name="Luby C."/>
            <person name="Condas L.A."/>
            <person name="Nobrega D.B."/>
            <person name="Carson D.A."/>
            <person name="De Buck J."/>
        </authorList>
    </citation>
    <scope>NUCLEOTIDE SEQUENCE [LARGE SCALE GENOMIC DNA]</scope>
    <source>
        <strain evidence="4 5">SNUC 4781</strain>
    </source>
</reference>
<dbReference type="InterPro" id="IPR006326">
    <property type="entry name" value="UDPGT_MGT-like"/>
</dbReference>
<dbReference type="EMBL" id="QYJN01000003">
    <property type="protein sequence ID" value="RIP34940.1"/>
    <property type="molecule type" value="Genomic_DNA"/>
</dbReference>
<dbReference type="FunFam" id="3.40.50.2000:FF:000072">
    <property type="entry name" value="Glycosyl transferase"/>
    <property type="match status" value="1"/>
</dbReference>
<dbReference type="Pfam" id="PF00201">
    <property type="entry name" value="UDPGT"/>
    <property type="match status" value="1"/>
</dbReference>
<comment type="caution">
    <text evidence="4">The sequence shown here is derived from an EMBL/GenBank/DDBJ whole genome shotgun (WGS) entry which is preliminary data.</text>
</comment>
<dbReference type="PANTHER" id="PTHR48043">
    <property type="entry name" value="EG:EG0003.4 PROTEIN-RELATED"/>
    <property type="match status" value="1"/>
</dbReference>
<dbReference type="InterPro" id="IPR002213">
    <property type="entry name" value="UDP_glucos_trans"/>
</dbReference>
<evidence type="ECO:0000313" key="4">
    <source>
        <dbReference type="EMBL" id="RIP34940.1"/>
    </source>
</evidence>
<dbReference type="GO" id="GO:0008194">
    <property type="term" value="F:UDP-glycosyltransferase activity"/>
    <property type="evidence" value="ECO:0007669"/>
    <property type="project" value="InterPro"/>
</dbReference>
<evidence type="ECO:0000256" key="2">
    <source>
        <dbReference type="ARBA" id="ARBA00022676"/>
    </source>
</evidence>
<organism evidence="4 5">
    <name type="scientific">Staphylococcus gallinarum</name>
    <dbReference type="NCBI Taxonomy" id="1293"/>
    <lineage>
        <taxon>Bacteria</taxon>
        <taxon>Bacillati</taxon>
        <taxon>Bacillota</taxon>
        <taxon>Bacilli</taxon>
        <taxon>Bacillales</taxon>
        <taxon>Staphylococcaceae</taxon>
        <taxon>Staphylococcus</taxon>
    </lineage>
</organism>
<dbReference type="NCBIfam" id="TIGR01426">
    <property type="entry name" value="MGT"/>
    <property type="match status" value="1"/>
</dbReference>
<comment type="similarity">
    <text evidence="1">Belongs to the UDP-glycosyltransferase family.</text>
</comment>
<dbReference type="RefSeq" id="WP_119485181.1">
    <property type="nucleotide sequence ID" value="NZ_QYJN01000003.1"/>
</dbReference>
<accession>A0A3A0VR93</accession>
<dbReference type="CDD" id="cd03784">
    <property type="entry name" value="GT1_Gtf-like"/>
    <property type="match status" value="1"/>
</dbReference>
<name>A0A3A0VR93_STAGA</name>
<proteinExistence type="inferred from homology"/>
<dbReference type="Gene3D" id="3.40.50.2000">
    <property type="entry name" value="Glycogen Phosphorylase B"/>
    <property type="match status" value="2"/>
</dbReference>
<dbReference type="InterPro" id="IPR050271">
    <property type="entry name" value="UDP-glycosyltransferase"/>
</dbReference>
<evidence type="ECO:0000256" key="1">
    <source>
        <dbReference type="ARBA" id="ARBA00009995"/>
    </source>
</evidence>